<dbReference type="EMBL" id="CAJNOR010011059">
    <property type="protein sequence ID" value="CAF1658771.1"/>
    <property type="molecule type" value="Genomic_DNA"/>
</dbReference>
<evidence type="ECO:0000313" key="1">
    <source>
        <dbReference type="EMBL" id="CAF1658771.1"/>
    </source>
</evidence>
<accession>A0A816F682</accession>
<dbReference type="AlphaFoldDB" id="A0A816F682"/>
<evidence type="ECO:0000313" key="2">
    <source>
        <dbReference type="Proteomes" id="UP000663828"/>
    </source>
</evidence>
<sequence>REEARRHFRAYNQVWNLNIEEDKLQRVLEACGRNANVGVDDALRLLAK</sequence>
<gene>
    <name evidence="1" type="ORF">XAT740_LOCUS56438</name>
</gene>
<protein>
    <submittedName>
        <fullName evidence="1">Uncharacterized protein</fullName>
    </submittedName>
</protein>
<dbReference type="Proteomes" id="UP000663828">
    <property type="component" value="Unassembled WGS sequence"/>
</dbReference>
<organism evidence="1 2">
    <name type="scientific">Adineta ricciae</name>
    <name type="common">Rotifer</name>
    <dbReference type="NCBI Taxonomy" id="249248"/>
    <lineage>
        <taxon>Eukaryota</taxon>
        <taxon>Metazoa</taxon>
        <taxon>Spiralia</taxon>
        <taxon>Gnathifera</taxon>
        <taxon>Rotifera</taxon>
        <taxon>Eurotatoria</taxon>
        <taxon>Bdelloidea</taxon>
        <taxon>Adinetida</taxon>
        <taxon>Adinetidae</taxon>
        <taxon>Adineta</taxon>
    </lineage>
</organism>
<keyword evidence="2" id="KW-1185">Reference proteome</keyword>
<feature type="non-terminal residue" evidence="1">
    <location>
        <position position="1"/>
    </location>
</feature>
<name>A0A816F682_ADIRI</name>
<comment type="caution">
    <text evidence="1">The sequence shown here is derived from an EMBL/GenBank/DDBJ whole genome shotgun (WGS) entry which is preliminary data.</text>
</comment>
<proteinExistence type="predicted"/>
<reference evidence="1" key="1">
    <citation type="submission" date="2021-02" db="EMBL/GenBank/DDBJ databases">
        <authorList>
            <person name="Nowell W R."/>
        </authorList>
    </citation>
    <scope>NUCLEOTIDE SEQUENCE</scope>
</reference>